<gene>
    <name evidence="1" type="ORF">TTEB3V08_LOCUS5369</name>
</gene>
<dbReference type="AlphaFoldDB" id="A0A7R9IFL4"/>
<organism evidence="1">
    <name type="scientific">Timema tahoe</name>
    <dbReference type="NCBI Taxonomy" id="61484"/>
    <lineage>
        <taxon>Eukaryota</taxon>
        <taxon>Metazoa</taxon>
        <taxon>Ecdysozoa</taxon>
        <taxon>Arthropoda</taxon>
        <taxon>Hexapoda</taxon>
        <taxon>Insecta</taxon>
        <taxon>Pterygota</taxon>
        <taxon>Neoptera</taxon>
        <taxon>Polyneoptera</taxon>
        <taxon>Phasmatodea</taxon>
        <taxon>Timematodea</taxon>
        <taxon>Timematoidea</taxon>
        <taxon>Timematidae</taxon>
        <taxon>Timema</taxon>
    </lineage>
</organism>
<reference evidence="1" key="1">
    <citation type="submission" date="2020-11" db="EMBL/GenBank/DDBJ databases">
        <authorList>
            <person name="Tran Van P."/>
        </authorList>
    </citation>
    <scope>NUCLEOTIDE SEQUENCE</scope>
</reference>
<dbReference type="EMBL" id="OE001674">
    <property type="protein sequence ID" value="CAD7457375.1"/>
    <property type="molecule type" value="Genomic_DNA"/>
</dbReference>
<evidence type="ECO:0000313" key="1">
    <source>
        <dbReference type="EMBL" id="CAD7457375.1"/>
    </source>
</evidence>
<protein>
    <submittedName>
        <fullName evidence="1">Uncharacterized protein</fullName>
    </submittedName>
</protein>
<sequence length="206" mass="23420">MFNKGYFMLAFDLTPDTPGQDLHTSLQTEGNVRFKLQFKTNHNTAITCLFYPEYEGTVSIDSNREPLLLPVCRCQGRWLEPDEIHRPVINHQLVQERPTGIHAVQTSPWQLSKMYAQGCPDVCSSIGYKRSSVQTQTAMEKVTCSGNVAEDHLPSEDSQPSLVTRTFYLNDKHNKHVAVGLFPSRNFYTHVMFSSNSKRLILTVPQ</sequence>
<accession>A0A7R9IFL4</accession>
<name>A0A7R9IFL4_9NEOP</name>
<proteinExistence type="predicted"/>